<feature type="signal peptide" evidence="1">
    <location>
        <begin position="1"/>
        <end position="21"/>
    </location>
</feature>
<comment type="caution">
    <text evidence="2">The sequence shown here is derived from an EMBL/GenBank/DDBJ whole genome shotgun (WGS) entry which is preliminary data.</text>
</comment>
<dbReference type="Proteomes" id="UP000823771">
    <property type="component" value="Unassembled WGS sequence"/>
</dbReference>
<dbReference type="AlphaFoldDB" id="A0A9D9IVS2"/>
<evidence type="ECO:0000313" key="2">
    <source>
        <dbReference type="EMBL" id="MBO8478408.1"/>
    </source>
</evidence>
<evidence type="ECO:0000256" key="1">
    <source>
        <dbReference type="SAM" id="SignalP"/>
    </source>
</evidence>
<protein>
    <recommendedName>
        <fullName evidence="4">DUF1735 domain-containing protein</fullName>
    </recommendedName>
</protein>
<feature type="chain" id="PRO_5038803199" description="DUF1735 domain-containing protein" evidence="1">
    <location>
        <begin position="22"/>
        <end position="324"/>
    </location>
</feature>
<sequence>MKNAFKYISGMALLAAAAASCDVSDTRETYTPDTDGVSFVQSVITATALSPDVTTYSVDLARGRADNELTVNLTCSIYNSSDTGQSENLADVFGVPSSVTFAPGEYQTEITFNVGQMEVGESFSGTIAIAEGQECFDPNTAISSVSISLAKDYSWINLGQGQWFDQFMLMSATSANIQSVEVRKADGYGIYRVYNVFPENVINETWEGDMVPANSSSVPEYIQFTIDEAGAVSWGNTTFNTSSGTVSAVSTGYNYATYGGFYYFPPSALDLDGDSQNLLIENGTLVQICWTPYCPDEGIWWGSTSLAYLALPDFQGDLGAYLGL</sequence>
<gene>
    <name evidence="2" type="ORF">IAB80_05940</name>
</gene>
<proteinExistence type="predicted"/>
<reference evidence="2" key="1">
    <citation type="submission" date="2020-10" db="EMBL/GenBank/DDBJ databases">
        <authorList>
            <person name="Gilroy R."/>
        </authorList>
    </citation>
    <scope>NUCLEOTIDE SEQUENCE</scope>
    <source>
        <strain evidence="2">2478</strain>
    </source>
</reference>
<evidence type="ECO:0008006" key="4">
    <source>
        <dbReference type="Google" id="ProtNLM"/>
    </source>
</evidence>
<organism evidence="2 3">
    <name type="scientific">Candidatus Cryptobacteroides excrementipullorum</name>
    <dbReference type="NCBI Taxonomy" id="2840761"/>
    <lineage>
        <taxon>Bacteria</taxon>
        <taxon>Pseudomonadati</taxon>
        <taxon>Bacteroidota</taxon>
        <taxon>Bacteroidia</taxon>
        <taxon>Bacteroidales</taxon>
        <taxon>Candidatus Cryptobacteroides</taxon>
    </lineage>
</organism>
<reference evidence="2" key="2">
    <citation type="journal article" date="2021" name="PeerJ">
        <title>Extensive microbial diversity within the chicken gut microbiome revealed by metagenomics and culture.</title>
        <authorList>
            <person name="Gilroy R."/>
            <person name="Ravi A."/>
            <person name="Getino M."/>
            <person name="Pursley I."/>
            <person name="Horton D.L."/>
            <person name="Alikhan N.F."/>
            <person name="Baker D."/>
            <person name="Gharbi K."/>
            <person name="Hall N."/>
            <person name="Watson M."/>
            <person name="Adriaenssens E.M."/>
            <person name="Foster-Nyarko E."/>
            <person name="Jarju S."/>
            <person name="Secka A."/>
            <person name="Antonio M."/>
            <person name="Oren A."/>
            <person name="Chaudhuri R.R."/>
            <person name="La Ragione R."/>
            <person name="Hildebrand F."/>
            <person name="Pallen M.J."/>
        </authorList>
    </citation>
    <scope>NUCLEOTIDE SEQUENCE</scope>
    <source>
        <strain evidence="2">2478</strain>
    </source>
</reference>
<accession>A0A9D9IVS2</accession>
<dbReference type="PROSITE" id="PS51257">
    <property type="entry name" value="PROKAR_LIPOPROTEIN"/>
    <property type="match status" value="1"/>
</dbReference>
<keyword evidence="1" id="KW-0732">Signal</keyword>
<name>A0A9D9IVS2_9BACT</name>
<dbReference type="EMBL" id="JADILZ010000050">
    <property type="protein sequence ID" value="MBO8478408.1"/>
    <property type="molecule type" value="Genomic_DNA"/>
</dbReference>
<evidence type="ECO:0000313" key="3">
    <source>
        <dbReference type="Proteomes" id="UP000823771"/>
    </source>
</evidence>